<keyword evidence="3" id="KW-1185">Reference proteome</keyword>
<sequence length="575" mass="66956">MENKGGNADEYPFIKKVYDEAKHLQEGFNEQQNIFVKNQIEKDSFYWNIKQKCEKLEKDNEAYRNNMRAFQFEYEKVSTKYQEEARLRPEILNNLKANRDIFLVMQDHIKNIEHRQTIIGEDYNALKEIYNQASVQVKNAICEMNSMKAHYQIYKTVEEKNEMLVKTLKNQQEIFSMFKQDADKTIQELKCKLEILESKNIDTIKQNRELQATVETKMLELQKKEEQIMKLQQDTNAFQQKNIEMELRAKETDESVQQLHESIKVLTDNIQNFKEIKHNLEEQLCDAAKSIDSSARIAKLAEEKFHIAEEKLSDANRTIAKLSMENEMKDSEIKVLREKNASLDALTIDFNKKDSIINDISEKYKLKVMENEDLLVRTREADNKIEELTKAIKSEQATVNAKMNIISELMADSKQNTTALAKMEEQLKRAQDELAAAQHAQEKEASVKEHFQNRVQELENKLQVFQQSAQEVHQRDFLLSPVHLQVIAERPEQAECGANVYNDTINQEEVNRRFEIMRRGDAISHLPLSGLRSVTAANDSTFGSSVVDLPTILKQSGQSPKQRKFFKNKKPSTKY</sequence>
<feature type="coiled-coil region" evidence="1">
    <location>
        <begin position="371"/>
        <end position="475"/>
    </location>
</feature>
<organism evidence="2 3">
    <name type="scientific">Eumeta variegata</name>
    <name type="common">Bagworm moth</name>
    <name type="synonym">Eumeta japonica</name>
    <dbReference type="NCBI Taxonomy" id="151549"/>
    <lineage>
        <taxon>Eukaryota</taxon>
        <taxon>Metazoa</taxon>
        <taxon>Ecdysozoa</taxon>
        <taxon>Arthropoda</taxon>
        <taxon>Hexapoda</taxon>
        <taxon>Insecta</taxon>
        <taxon>Pterygota</taxon>
        <taxon>Neoptera</taxon>
        <taxon>Endopterygota</taxon>
        <taxon>Lepidoptera</taxon>
        <taxon>Glossata</taxon>
        <taxon>Ditrysia</taxon>
        <taxon>Tineoidea</taxon>
        <taxon>Psychidae</taxon>
        <taxon>Oiketicinae</taxon>
        <taxon>Eumeta</taxon>
    </lineage>
</organism>
<evidence type="ECO:0000313" key="2">
    <source>
        <dbReference type="EMBL" id="GBP04276.1"/>
    </source>
</evidence>
<comment type="caution">
    <text evidence="2">The sequence shown here is derived from an EMBL/GenBank/DDBJ whole genome shotgun (WGS) entry which is preliminary data.</text>
</comment>
<reference evidence="2 3" key="1">
    <citation type="journal article" date="2019" name="Commun. Biol.">
        <title>The bagworm genome reveals a unique fibroin gene that provides high tensile strength.</title>
        <authorList>
            <person name="Kono N."/>
            <person name="Nakamura H."/>
            <person name="Ohtoshi R."/>
            <person name="Tomita M."/>
            <person name="Numata K."/>
            <person name="Arakawa K."/>
        </authorList>
    </citation>
    <scope>NUCLEOTIDE SEQUENCE [LARGE SCALE GENOMIC DNA]</scope>
</reference>
<dbReference type="AlphaFoldDB" id="A0A4C1SQS9"/>
<dbReference type="OrthoDB" id="10064612at2759"/>
<protein>
    <submittedName>
        <fullName evidence="2">Uncharacterized protein</fullName>
    </submittedName>
</protein>
<gene>
    <name evidence="2" type="ORF">EVAR_6501_1</name>
</gene>
<dbReference type="EMBL" id="BGZK01000013">
    <property type="protein sequence ID" value="GBP04276.1"/>
    <property type="molecule type" value="Genomic_DNA"/>
</dbReference>
<accession>A0A4C1SQS9</accession>
<proteinExistence type="predicted"/>
<feature type="coiled-coil region" evidence="1">
    <location>
        <begin position="154"/>
        <end position="339"/>
    </location>
</feature>
<evidence type="ECO:0000256" key="1">
    <source>
        <dbReference type="SAM" id="Coils"/>
    </source>
</evidence>
<dbReference type="Proteomes" id="UP000299102">
    <property type="component" value="Unassembled WGS sequence"/>
</dbReference>
<evidence type="ECO:0000313" key="3">
    <source>
        <dbReference type="Proteomes" id="UP000299102"/>
    </source>
</evidence>
<feature type="coiled-coil region" evidence="1">
    <location>
        <begin position="46"/>
        <end position="73"/>
    </location>
</feature>
<dbReference type="STRING" id="151549.A0A4C1SQS9"/>
<name>A0A4C1SQS9_EUMVA</name>
<keyword evidence="1" id="KW-0175">Coiled coil</keyword>